<keyword evidence="5" id="KW-0808">Transferase</keyword>
<accession>A0A7G1KYV4</accession>
<keyword evidence="3" id="KW-0479">Metal-binding</keyword>
<sequence length="305" mass="33415">MAKSLALFNPNSNFPTLTKPYPNPRNPHHGPRIVSMAQNQSYWTSIEADIQTYLKKAIPIRPPESVFEPMHKLPLAAPKTTAPSLCVAACELMGADRSHAMAAAAAVHLMHTAAYLHENLPLTDRTRPKSEVQHMFGPNIELLTGDGIIPFGLELLARSMDSAQNSPDKILRVIVEITRATGSQGMVDGQFRELTIVNDDDSDIIEYVIKKKEGELHACGAACGAVLGGGAEEEIQRLRNFGLYIGMARGMIRKNKSGLFKEKIEELQGLAVKELDGFEPEKVELISSLVELELESEPEPNLVVA</sequence>
<dbReference type="GO" id="GO:0046872">
    <property type="term" value="F:metal ion binding"/>
    <property type="evidence" value="ECO:0007669"/>
    <property type="project" value="UniProtKB-KW"/>
</dbReference>
<evidence type="ECO:0000256" key="3">
    <source>
        <dbReference type="ARBA" id="ARBA00022723"/>
    </source>
</evidence>
<dbReference type="InterPro" id="IPR008949">
    <property type="entry name" value="Isoprenoid_synthase_dom_sf"/>
</dbReference>
<dbReference type="GO" id="GO:0008299">
    <property type="term" value="P:isoprenoid biosynthetic process"/>
    <property type="evidence" value="ECO:0007669"/>
    <property type="project" value="InterPro"/>
</dbReference>
<dbReference type="InterPro" id="IPR000092">
    <property type="entry name" value="Polyprenyl_synt"/>
</dbReference>
<organism evidence="6">
    <name type="scientific">Scoparia dulcis</name>
    <name type="common">Sweet broom</name>
    <name type="synonym">Capraria dulcis</name>
    <dbReference type="NCBI Taxonomy" id="107240"/>
    <lineage>
        <taxon>Eukaryota</taxon>
        <taxon>Viridiplantae</taxon>
        <taxon>Streptophyta</taxon>
        <taxon>Embryophyta</taxon>
        <taxon>Tracheophyta</taxon>
        <taxon>Spermatophyta</taxon>
        <taxon>Magnoliopsida</taxon>
        <taxon>eudicotyledons</taxon>
        <taxon>Gunneridae</taxon>
        <taxon>Pentapetalae</taxon>
        <taxon>asterids</taxon>
        <taxon>lamiids</taxon>
        <taxon>Lamiales</taxon>
        <taxon>Plantaginaceae</taxon>
        <taxon>Gratioleae</taxon>
        <taxon>Scoparia</taxon>
    </lineage>
</organism>
<evidence type="ECO:0000256" key="1">
    <source>
        <dbReference type="ARBA" id="ARBA00001946"/>
    </source>
</evidence>
<dbReference type="SUPFAM" id="SSF48576">
    <property type="entry name" value="Terpenoid synthases"/>
    <property type="match status" value="1"/>
</dbReference>
<dbReference type="Pfam" id="PF00348">
    <property type="entry name" value="polyprenyl_synt"/>
    <property type="match status" value="1"/>
</dbReference>
<comment type="similarity">
    <text evidence="2 5">Belongs to the FPP/GGPP synthase family.</text>
</comment>
<gene>
    <name evidence="6" type="primary">SdGPPS2</name>
</gene>
<dbReference type="PANTHER" id="PTHR43281">
    <property type="entry name" value="FARNESYL DIPHOSPHATE SYNTHASE"/>
    <property type="match status" value="1"/>
</dbReference>
<comment type="cofactor">
    <cofactor evidence="1">
        <name>Mg(2+)</name>
        <dbReference type="ChEBI" id="CHEBI:18420"/>
    </cofactor>
</comment>
<evidence type="ECO:0000313" key="6">
    <source>
        <dbReference type="EMBL" id="BCK60968.1"/>
    </source>
</evidence>
<dbReference type="Gene3D" id="1.10.600.10">
    <property type="entry name" value="Farnesyl Diphosphate Synthase"/>
    <property type="match status" value="1"/>
</dbReference>
<keyword evidence="4" id="KW-0460">Magnesium</keyword>
<dbReference type="EMBL" id="LC576626">
    <property type="protein sequence ID" value="BCK60968.1"/>
    <property type="molecule type" value="mRNA"/>
</dbReference>
<dbReference type="PANTHER" id="PTHR43281:SF6">
    <property type="entry name" value="HETERODIMERIC GERANYLGERANYL PYROPHOSPHATE SYNTHASE SMALL SUBUNIT, CHLOROPLASTIC-LIKE"/>
    <property type="match status" value="1"/>
</dbReference>
<name>A0A7G1KYV4_SCODU</name>
<dbReference type="AlphaFoldDB" id="A0A7G1KYV4"/>
<protein>
    <submittedName>
        <fullName evidence="6">Geranyl pyrophosphate synthase 2</fullName>
    </submittedName>
</protein>
<reference evidence="6" key="1">
    <citation type="submission" date="2020-08" db="EMBL/GenBank/DDBJ databases">
        <title>Discovery of genes involved in terpenoid biosynthesis from Scoparia dulcis.</title>
        <authorList>
            <person name="Ishita K."/>
            <person name="Yamamura Y."/>
            <person name="Lee J-B."/>
        </authorList>
    </citation>
    <scope>NUCLEOTIDE SEQUENCE</scope>
    <source>
        <strain evidence="6">SDB</strain>
        <tissue evidence="6">Young leaf</tissue>
    </source>
</reference>
<evidence type="ECO:0000256" key="2">
    <source>
        <dbReference type="ARBA" id="ARBA00006706"/>
    </source>
</evidence>
<proteinExistence type="evidence at transcript level"/>
<evidence type="ECO:0000256" key="5">
    <source>
        <dbReference type="RuleBase" id="RU004466"/>
    </source>
</evidence>
<dbReference type="GO" id="GO:0004659">
    <property type="term" value="F:prenyltransferase activity"/>
    <property type="evidence" value="ECO:0007669"/>
    <property type="project" value="InterPro"/>
</dbReference>
<evidence type="ECO:0000256" key="4">
    <source>
        <dbReference type="ARBA" id="ARBA00022842"/>
    </source>
</evidence>